<dbReference type="SUPFAM" id="SSF48726">
    <property type="entry name" value="Immunoglobulin"/>
    <property type="match status" value="1"/>
</dbReference>
<dbReference type="InterPro" id="IPR050413">
    <property type="entry name" value="TCR_beta_variable"/>
</dbReference>
<dbReference type="AlphaFoldDB" id="A0A452U7B3"/>
<dbReference type="PANTHER" id="PTHR23268">
    <property type="entry name" value="T-CELL RECEPTOR BETA CHAIN"/>
    <property type="match status" value="1"/>
</dbReference>
<dbReference type="PANTHER" id="PTHR23268:SF54">
    <property type="entry name" value="T CELL RECEPTOR BETA VARIABLE 24-1"/>
    <property type="match status" value="1"/>
</dbReference>
<dbReference type="OMA" id="ACWPPAL"/>
<dbReference type="InterPro" id="IPR013783">
    <property type="entry name" value="Ig-like_fold"/>
</dbReference>
<organism evidence="4">
    <name type="scientific">Ursus maritimus</name>
    <name type="common">Polar bear</name>
    <name type="synonym">Thalarctos maritimus</name>
    <dbReference type="NCBI Taxonomy" id="29073"/>
    <lineage>
        <taxon>Eukaryota</taxon>
        <taxon>Metazoa</taxon>
        <taxon>Chordata</taxon>
        <taxon>Craniata</taxon>
        <taxon>Vertebrata</taxon>
        <taxon>Euteleostomi</taxon>
        <taxon>Mammalia</taxon>
        <taxon>Eutheria</taxon>
        <taxon>Laurasiatheria</taxon>
        <taxon>Carnivora</taxon>
        <taxon>Caniformia</taxon>
        <taxon>Ursidae</taxon>
        <taxon>Ursus</taxon>
    </lineage>
</organism>
<evidence type="ECO:0000256" key="2">
    <source>
        <dbReference type="ARBA" id="ARBA00022859"/>
    </source>
</evidence>
<reference evidence="4" key="1">
    <citation type="submission" date="2019-03" db="UniProtKB">
        <authorList>
            <consortium name="Ensembl"/>
        </authorList>
    </citation>
    <scope>IDENTIFICATION</scope>
</reference>
<dbReference type="SMART" id="SM00406">
    <property type="entry name" value="IGv"/>
    <property type="match status" value="1"/>
</dbReference>
<protein>
    <recommendedName>
        <fullName evidence="3">Immunoglobulin V-set domain-containing protein</fullName>
    </recommendedName>
</protein>
<evidence type="ECO:0000256" key="1">
    <source>
        <dbReference type="ARBA" id="ARBA00022729"/>
    </source>
</evidence>
<evidence type="ECO:0000313" key="4">
    <source>
        <dbReference type="Ensembl" id="ENSUMAP00000016640"/>
    </source>
</evidence>
<proteinExistence type="predicted"/>
<name>A0A452U7B3_URSMA</name>
<dbReference type="GeneTree" id="ENSGT00940000162480"/>
<dbReference type="InterPro" id="IPR013106">
    <property type="entry name" value="Ig_V-set"/>
</dbReference>
<dbReference type="InterPro" id="IPR036179">
    <property type="entry name" value="Ig-like_dom_sf"/>
</dbReference>
<keyword evidence="2" id="KW-0391">Immunity</keyword>
<evidence type="ECO:0000259" key="3">
    <source>
        <dbReference type="SMART" id="SM00406"/>
    </source>
</evidence>
<accession>A0A452U7B3</accession>
<dbReference type="GO" id="GO:0005886">
    <property type="term" value="C:plasma membrane"/>
    <property type="evidence" value="ECO:0007669"/>
    <property type="project" value="TreeGrafter"/>
</dbReference>
<dbReference type="Gene3D" id="2.60.40.10">
    <property type="entry name" value="Immunoglobulins"/>
    <property type="match status" value="1"/>
</dbReference>
<dbReference type="Ensembl" id="ENSUMAT00000019686.1">
    <property type="protein sequence ID" value="ENSUMAP00000016640.1"/>
    <property type="gene ID" value="ENSUMAG00000012228.1"/>
</dbReference>
<keyword evidence="1" id="KW-0732">Signal</keyword>
<dbReference type="GO" id="GO:0002376">
    <property type="term" value="P:immune system process"/>
    <property type="evidence" value="ECO:0007669"/>
    <property type="project" value="UniProtKB-KW"/>
</dbReference>
<feature type="domain" description="Immunoglobulin V-set" evidence="3">
    <location>
        <begin position="52"/>
        <end position="126"/>
    </location>
</feature>
<sequence>MDEEESGQAQTWRAKRTDLRHQCFTLSLWLSCSMDAGITQTPKNGIIKTGKSILLECYQTKGRDYMYWYRQDPGLGLRLIYYSYVNDINEGEVSHGYNASREDLSKFSLSLGSAIPNQTALYFCAIGDLHSACWPPALHTERQAHLLRRAQKASSVGILRGLSSSTVCESQSELRAM</sequence>
<dbReference type="GO" id="GO:0007166">
    <property type="term" value="P:cell surface receptor signaling pathway"/>
    <property type="evidence" value="ECO:0007669"/>
    <property type="project" value="TreeGrafter"/>
</dbReference>
<dbReference type="Pfam" id="PF07686">
    <property type="entry name" value="V-set"/>
    <property type="match status" value="1"/>
</dbReference>